<proteinExistence type="inferred from homology"/>
<dbReference type="GO" id="GO:0022857">
    <property type="term" value="F:transmembrane transporter activity"/>
    <property type="evidence" value="ECO:0007669"/>
    <property type="project" value="InterPro"/>
</dbReference>
<gene>
    <name evidence="9" type="ORF">DXV75_01940</name>
</gene>
<organism evidence="9 10">
    <name type="scientific">Alteromonas aestuariivivens</name>
    <dbReference type="NCBI Taxonomy" id="1938339"/>
    <lineage>
        <taxon>Bacteria</taxon>
        <taxon>Pseudomonadati</taxon>
        <taxon>Pseudomonadota</taxon>
        <taxon>Gammaproteobacteria</taxon>
        <taxon>Alteromonadales</taxon>
        <taxon>Alteromonadaceae</taxon>
        <taxon>Alteromonas/Salinimonas group</taxon>
        <taxon>Alteromonas</taxon>
    </lineage>
</organism>
<evidence type="ECO:0000256" key="3">
    <source>
        <dbReference type="ARBA" id="ARBA00022475"/>
    </source>
</evidence>
<dbReference type="PANTHER" id="PTHR30558">
    <property type="entry name" value="EXBD MEMBRANE COMPONENT OF PMF-DRIVEN MACROMOLECULE IMPORT SYSTEM"/>
    <property type="match status" value="1"/>
</dbReference>
<keyword evidence="7" id="KW-0653">Protein transport</keyword>
<dbReference type="AlphaFoldDB" id="A0A3D8MEQ1"/>
<evidence type="ECO:0000256" key="1">
    <source>
        <dbReference type="ARBA" id="ARBA00004162"/>
    </source>
</evidence>
<dbReference type="EMBL" id="QRHA01000001">
    <property type="protein sequence ID" value="RDV29243.1"/>
    <property type="molecule type" value="Genomic_DNA"/>
</dbReference>
<reference evidence="10" key="1">
    <citation type="submission" date="2018-08" db="EMBL/GenBank/DDBJ databases">
        <authorList>
            <person name="Zhang J."/>
            <person name="Du Z.-J."/>
        </authorList>
    </citation>
    <scope>NUCLEOTIDE SEQUENCE [LARGE SCALE GENOMIC DNA]</scope>
    <source>
        <strain evidence="10">KCTC 52655</strain>
    </source>
</reference>
<keyword evidence="7" id="KW-0813">Transport</keyword>
<dbReference type="PANTHER" id="PTHR30558:SF13">
    <property type="entry name" value="BIOPOLYMER TRANSPORT PROTEIN EXBD2"/>
    <property type="match status" value="1"/>
</dbReference>
<evidence type="ECO:0000256" key="7">
    <source>
        <dbReference type="RuleBase" id="RU003879"/>
    </source>
</evidence>
<evidence type="ECO:0000256" key="2">
    <source>
        <dbReference type="ARBA" id="ARBA00005811"/>
    </source>
</evidence>
<keyword evidence="4 7" id="KW-0812">Transmembrane</keyword>
<dbReference type="GO" id="GO:0005886">
    <property type="term" value="C:plasma membrane"/>
    <property type="evidence" value="ECO:0007669"/>
    <property type="project" value="UniProtKB-SubCell"/>
</dbReference>
<dbReference type="RefSeq" id="WP_115591533.1">
    <property type="nucleotide sequence ID" value="NZ_QRHA01000001.1"/>
</dbReference>
<feature type="transmembrane region" description="Helical" evidence="8">
    <location>
        <begin position="20"/>
        <end position="38"/>
    </location>
</feature>
<comment type="caution">
    <text evidence="9">The sequence shown here is derived from an EMBL/GenBank/DDBJ whole genome shotgun (WGS) entry which is preliminary data.</text>
</comment>
<keyword evidence="5 8" id="KW-1133">Transmembrane helix</keyword>
<evidence type="ECO:0000256" key="4">
    <source>
        <dbReference type="ARBA" id="ARBA00022692"/>
    </source>
</evidence>
<evidence type="ECO:0000256" key="5">
    <source>
        <dbReference type="ARBA" id="ARBA00022989"/>
    </source>
</evidence>
<dbReference type="InterPro" id="IPR003400">
    <property type="entry name" value="ExbD"/>
</dbReference>
<protein>
    <submittedName>
        <fullName evidence="9">Biopolymer transporter ExbD</fullName>
    </submittedName>
</protein>
<sequence length="135" mass="14556">MNYEKYAEIEEESQVDMTPMLDVVFIMLIFFIVTSSFVRETGVDVTRPNAETAVATEAGGVQIGISSNNEIWIDKRRIDPRAVRANVEKALAENPGGAVVIVADEGSNTNILIKVMDQARLAGAANISVAAKGND</sequence>
<evidence type="ECO:0000313" key="10">
    <source>
        <dbReference type="Proteomes" id="UP000256561"/>
    </source>
</evidence>
<evidence type="ECO:0000313" key="9">
    <source>
        <dbReference type="EMBL" id="RDV29243.1"/>
    </source>
</evidence>
<evidence type="ECO:0000256" key="8">
    <source>
        <dbReference type="SAM" id="Phobius"/>
    </source>
</evidence>
<keyword evidence="6 8" id="KW-0472">Membrane</keyword>
<comment type="similarity">
    <text evidence="2 7">Belongs to the ExbD/TolR family.</text>
</comment>
<accession>A0A3D8MEQ1</accession>
<keyword evidence="10" id="KW-1185">Reference proteome</keyword>
<comment type="subcellular location">
    <subcellularLocation>
        <location evidence="1">Cell membrane</location>
        <topology evidence="1">Single-pass membrane protein</topology>
    </subcellularLocation>
    <subcellularLocation>
        <location evidence="7">Cell membrane</location>
        <topology evidence="7">Single-pass type II membrane protein</topology>
    </subcellularLocation>
</comment>
<dbReference type="GO" id="GO:0015031">
    <property type="term" value="P:protein transport"/>
    <property type="evidence" value="ECO:0007669"/>
    <property type="project" value="UniProtKB-KW"/>
</dbReference>
<dbReference type="Pfam" id="PF02472">
    <property type="entry name" value="ExbD"/>
    <property type="match status" value="1"/>
</dbReference>
<dbReference type="Proteomes" id="UP000256561">
    <property type="component" value="Unassembled WGS sequence"/>
</dbReference>
<dbReference type="Gene3D" id="3.30.420.270">
    <property type="match status" value="1"/>
</dbReference>
<evidence type="ECO:0000256" key="6">
    <source>
        <dbReference type="ARBA" id="ARBA00023136"/>
    </source>
</evidence>
<keyword evidence="3" id="KW-1003">Cell membrane</keyword>
<name>A0A3D8MEQ1_9ALTE</name>
<dbReference type="OrthoDB" id="9793581at2"/>